<keyword evidence="10" id="KW-1185">Reference proteome</keyword>
<evidence type="ECO:0000256" key="2">
    <source>
        <dbReference type="ARBA" id="ARBA00010703"/>
    </source>
</evidence>
<dbReference type="Gene3D" id="3.40.630.30">
    <property type="match status" value="1"/>
</dbReference>
<evidence type="ECO:0000313" key="9">
    <source>
        <dbReference type="EMBL" id="CAI5733882.1"/>
    </source>
</evidence>
<keyword evidence="5" id="KW-0808">Transferase</keyword>
<dbReference type="InterPro" id="IPR016181">
    <property type="entry name" value="Acyl_CoA_acyltransferase"/>
</dbReference>
<accession>A0AAV0UAL4</accession>
<dbReference type="SUPFAM" id="SSF53335">
    <property type="entry name" value="S-adenosyl-L-methionine-dependent methyltransferases"/>
    <property type="match status" value="1"/>
</dbReference>
<keyword evidence="6" id="KW-0949">S-adenosyl-L-methionine</keyword>
<dbReference type="InterPro" id="IPR029063">
    <property type="entry name" value="SAM-dependent_MTases_sf"/>
</dbReference>
<dbReference type="CDD" id="cd04301">
    <property type="entry name" value="NAT_SF"/>
    <property type="match status" value="1"/>
</dbReference>
<dbReference type="InterPro" id="IPR007213">
    <property type="entry name" value="Ppm1/Ppm2/Tcmp"/>
</dbReference>
<dbReference type="GO" id="GO:0018423">
    <property type="term" value="F:protein C-terminal leucine carboxyl O-methyltransferase activity"/>
    <property type="evidence" value="ECO:0007669"/>
    <property type="project" value="UniProtKB-EC"/>
</dbReference>
<dbReference type="InterPro" id="IPR016651">
    <property type="entry name" value="LCMT1"/>
</dbReference>
<sequence length="570" mass="62446">MTGSPPTTSIWRGTSDHNVTETALDAAKCKLSAATIGYFHDPFLRSFVAKPTRRIPLIHRGYYLRHVAVARCVELFLLQYSTLSQVNIVSLGAGFDTLFFRLLATRQFAGNVAFTEVDCDAIADAKAERLNNSDVRAGLFPTDVAHLSVAASLAEKTVTWQCHVPSASYAIIACDLGDIDKLGAMLDAAGVDRSLPTLILAECVVSYLAPDKGTELLHWLGQAFSSASIALYDPIGLHASDVSERIASVDTKRDGESSAFGSTLQRYFAVKGCTLRGVRGYQTAADHCRRLLARGHWENCCMLDMNGVFAACTTPEEKRRLALLEPFDEYADWMLCNAHYAIYLADNCNNQEKDSCGWITRFVPRTQQHRYLLTGSVAPQPKQEMGSEVVIIRSFQHSDLAAVRSLFESTHLDFGKESRAVRQFVANRLCGPSGDMFDVHRAFQQPSNAGALTSGFWVAEVDAKVVGCVGMKPLALSPGQQANDDEGNCTAELCRLSVAPTLRRRGVASALVRAVEAFAVSCGAFNEICLETIGAMEGAQQLYRVLGYVEQVDKEKQHSSFKLVRFRKAL</sequence>
<protein>
    <recommendedName>
        <fullName evidence="3">[phosphatase 2A protein]-leucine-carboxy methyltransferase</fullName>
        <ecNumber evidence="3">2.1.1.233</ecNumber>
    </recommendedName>
    <alternativeName>
        <fullName evidence="7">[Phosphatase 2A protein]-leucine-carboxy methyltransferase 1</fullName>
    </alternativeName>
</protein>
<dbReference type="GO" id="GO:0016747">
    <property type="term" value="F:acyltransferase activity, transferring groups other than amino-acyl groups"/>
    <property type="evidence" value="ECO:0007669"/>
    <property type="project" value="InterPro"/>
</dbReference>
<gene>
    <name evidence="9" type="ORF">HBR001_LOCUS5983</name>
</gene>
<dbReference type="AlphaFoldDB" id="A0AAV0UAL4"/>
<organism evidence="9 10">
    <name type="scientific">Hyaloperonospora brassicae</name>
    <name type="common">Brassica downy mildew</name>
    <name type="synonym">Peronospora brassicae</name>
    <dbReference type="NCBI Taxonomy" id="162125"/>
    <lineage>
        <taxon>Eukaryota</taxon>
        <taxon>Sar</taxon>
        <taxon>Stramenopiles</taxon>
        <taxon>Oomycota</taxon>
        <taxon>Peronosporomycetes</taxon>
        <taxon>Peronosporales</taxon>
        <taxon>Peronosporaceae</taxon>
        <taxon>Hyaloperonospora</taxon>
    </lineage>
</organism>
<dbReference type="EMBL" id="CANTFL010001211">
    <property type="protein sequence ID" value="CAI5733882.1"/>
    <property type="molecule type" value="Genomic_DNA"/>
</dbReference>
<dbReference type="InterPro" id="IPR000182">
    <property type="entry name" value="GNAT_dom"/>
</dbReference>
<evidence type="ECO:0000256" key="1">
    <source>
        <dbReference type="ARBA" id="ARBA00000724"/>
    </source>
</evidence>
<dbReference type="PANTHER" id="PTHR13600:SF21">
    <property type="entry name" value="LEUCINE CARBOXYL METHYLTRANSFERASE 1"/>
    <property type="match status" value="1"/>
</dbReference>
<proteinExistence type="inferred from homology"/>
<evidence type="ECO:0000256" key="3">
    <source>
        <dbReference type="ARBA" id="ARBA00012834"/>
    </source>
</evidence>
<evidence type="ECO:0000256" key="5">
    <source>
        <dbReference type="ARBA" id="ARBA00022679"/>
    </source>
</evidence>
<evidence type="ECO:0000256" key="4">
    <source>
        <dbReference type="ARBA" id="ARBA00022603"/>
    </source>
</evidence>
<dbReference type="GO" id="GO:0032259">
    <property type="term" value="P:methylation"/>
    <property type="evidence" value="ECO:0007669"/>
    <property type="project" value="UniProtKB-KW"/>
</dbReference>
<comment type="similarity">
    <text evidence="2">Belongs to the methyltransferase superfamily. LCMT family.</text>
</comment>
<dbReference type="SUPFAM" id="SSF55729">
    <property type="entry name" value="Acyl-CoA N-acyltransferases (Nat)"/>
    <property type="match status" value="1"/>
</dbReference>
<comment type="catalytic activity">
    <reaction evidence="1">
        <text>[phosphatase 2A protein]-C-terminal L-leucine + S-adenosyl-L-methionine = [phosphatase 2A protein]-C-terminal L-leucine methyl ester + S-adenosyl-L-homocysteine</text>
        <dbReference type="Rhea" id="RHEA:48544"/>
        <dbReference type="Rhea" id="RHEA-COMP:12134"/>
        <dbReference type="Rhea" id="RHEA-COMP:12135"/>
        <dbReference type="ChEBI" id="CHEBI:57856"/>
        <dbReference type="ChEBI" id="CHEBI:59789"/>
        <dbReference type="ChEBI" id="CHEBI:90516"/>
        <dbReference type="ChEBI" id="CHEBI:90517"/>
        <dbReference type="EC" id="2.1.1.233"/>
    </reaction>
</comment>
<evidence type="ECO:0000313" key="10">
    <source>
        <dbReference type="Proteomes" id="UP001162031"/>
    </source>
</evidence>
<dbReference type="PANTHER" id="PTHR13600">
    <property type="entry name" value="LEUCINE CARBOXYL METHYLTRANSFERASE"/>
    <property type="match status" value="1"/>
</dbReference>
<dbReference type="EC" id="2.1.1.233" evidence="3"/>
<evidence type="ECO:0000256" key="7">
    <source>
        <dbReference type="ARBA" id="ARBA00032526"/>
    </source>
</evidence>
<dbReference type="PROSITE" id="PS51186">
    <property type="entry name" value="GNAT"/>
    <property type="match status" value="1"/>
</dbReference>
<keyword evidence="4" id="KW-0489">Methyltransferase</keyword>
<dbReference type="Proteomes" id="UP001162031">
    <property type="component" value="Unassembled WGS sequence"/>
</dbReference>
<comment type="caution">
    <text evidence="9">The sequence shown here is derived from an EMBL/GenBank/DDBJ whole genome shotgun (WGS) entry which is preliminary data.</text>
</comment>
<reference evidence="9" key="1">
    <citation type="submission" date="2022-12" db="EMBL/GenBank/DDBJ databases">
        <authorList>
            <person name="Webb A."/>
        </authorList>
    </citation>
    <scope>NUCLEOTIDE SEQUENCE</scope>
    <source>
        <strain evidence="9">Hp1</strain>
    </source>
</reference>
<evidence type="ECO:0000256" key="6">
    <source>
        <dbReference type="ARBA" id="ARBA00022691"/>
    </source>
</evidence>
<dbReference type="Gene3D" id="3.40.50.150">
    <property type="entry name" value="Vaccinia Virus protein VP39"/>
    <property type="match status" value="1"/>
</dbReference>
<dbReference type="Pfam" id="PF00583">
    <property type="entry name" value="Acetyltransf_1"/>
    <property type="match status" value="1"/>
</dbReference>
<feature type="domain" description="N-acetyltransferase" evidence="8">
    <location>
        <begin position="390"/>
        <end position="570"/>
    </location>
</feature>
<dbReference type="Pfam" id="PF04072">
    <property type="entry name" value="LCM"/>
    <property type="match status" value="1"/>
</dbReference>
<evidence type="ECO:0000259" key="8">
    <source>
        <dbReference type="PROSITE" id="PS51186"/>
    </source>
</evidence>
<name>A0AAV0UAL4_HYABA</name>